<reference evidence="4 5" key="1">
    <citation type="submission" date="2018-12" db="EMBL/GenBank/DDBJ databases">
        <title>bacterium Hansschlegelia zhihuaiae S113.</title>
        <authorList>
            <person name="He J."/>
        </authorList>
    </citation>
    <scope>NUCLEOTIDE SEQUENCE [LARGE SCALE GENOMIC DNA]</scope>
    <source>
        <strain evidence="4 5">S 113</strain>
    </source>
</reference>
<dbReference type="NCBIfam" id="TIGR03317">
    <property type="entry name" value="ygfZ_signature"/>
    <property type="match status" value="1"/>
</dbReference>
<dbReference type="SUPFAM" id="SSF103025">
    <property type="entry name" value="Folate-binding domain"/>
    <property type="match status" value="1"/>
</dbReference>
<evidence type="ECO:0000313" key="5">
    <source>
        <dbReference type="Proteomes" id="UP000289708"/>
    </source>
</evidence>
<dbReference type="InterPro" id="IPR045179">
    <property type="entry name" value="YgfZ/GcvT"/>
</dbReference>
<dbReference type="PANTHER" id="PTHR22602">
    <property type="entry name" value="TRANSFERASE CAF17, MITOCHONDRIAL-RELATED"/>
    <property type="match status" value="1"/>
</dbReference>
<protein>
    <submittedName>
        <fullName evidence="4">Folate-binding protein</fullName>
    </submittedName>
</protein>
<dbReference type="Proteomes" id="UP000289708">
    <property type="component" value="Unassembled WGS sequence"/>
</dbReference>
<feature type="domain" description="GCVT N-terminal" evidence="2">
    <location>
        <begin position="12"/>
        <end position="105"/>
    </location>
</feature>
<comment type="caution">
    <text evidence="4">The sequence shown here is derived from an EMBL/GenBank/DDBJ whole genome shotgun (WGS) entry which is preliminary data.</text>
</comment>
<dbReference type="Pfam" id="PF25455">
    <property type="entry name" value="Beta-barrel_CAF17_C"/>
    <property type="match status" value="1"/>
</dbReference>
<feature type="domain" description="CAF17 C-terminal" evidence="3">
    <location>
        <begin position="207"/>
        <end position="279"/>
    </location>
</feature>
<dbReference type="PIRSF" id="PIRSF006487">
    <property type="entry name" value="GcvT"/>
    <property type="match status" value="1"/>
</dbReference>
<dbReference type="InterPro" id="IPR017703">
    <property type="entry name" value="YgfZ/GCV_T_CS"/>
</dbReference>
<dbReference type="InterPro" id="IPR027266">
    <property type="entry name" value="TrmE/GcvT-like"/>
</dbReference>
<dbReference type="RefSeq" id="WP_128776652.1">
    <property type="nucleotide sequence ID" value="NZ_RYFI01000004.1"/>
</dbReference>
<dbReference type="Pfam" id="PF01571">
    <property type="entry name" value="GCV_T"/>
    <property type="match status" value="1"/>
</dbReference>
<evidence type="ECO:0000256" key="1">
    <source>
        <dbReference type="ARBA" id="ARBA00022946"/>
    </source>
</evidence>
<dbReference type="EMBL" id="RYFI01000004">
    <property type="protein sequence ID" value="RXF74427.1"/>
    <property type="molecule type" value="Genomic_DNA"/>
</dbReference>
<dbReference type="AlphaFoldDB" id="A0A4Q0MKW4"/>
<keyword evidence="5" id="KW-1185">Reference proteome</keyword>
<dbReference type="Gene3D" id="3.30.1360.120">
    <property type="entry name" value="Probable tRNA modification gtpase trme, domain 1"/>
    <property type="match status" value="2"/>
</dbReference>
<name>A0A4Q0MKW4_9HYPH</name>
<proteinExistence type="predicted"/>
<sequence length="288" mass="30598">MRGAFLEGRGVLTVTGADAGRFLDNLLTNDVSRLTPGRAAYAALLTPQGKIIIDMLVSRIEGGFRLDAPGHLSADLARRLALYKLRSKIEIAELGDKVRVLALWGDGELLPRGGPELVIDPRLPGLGGRAYVAPDVKMPEGVVPVGLEGYRAHRIALGMPQGGLDFVYGEAFPHEACLDQLNGIDFKKGCYVGQEVVSRMEHRGTARTRVTPVLIDGLPPEIGAAVTAGDRTIGRMGSSSEGRGLALLRLDRAAEAREAGQPLIAGAAMLTVERAAWARYAFPGETAA</sequence>
<gene>
    <name evidence="4" type="ORF">EK403_06325</name>
</gene>
<dbReference type="OrthoDB" id="9796287at2"/>
<dbReference type="InterPro" id="IPR057460">
    <property type="entry name" value="CAF17_C"/>
</dbReference>
<keyword evidence="1" id="KW-0809">Transit peptide</keyword>
<evidence type="ECO:0000313" key="4">
    <source>
        <dbReference type="EMBL" id="RXF74427.1"/>
    </source>
</evidence>
<dbReference type="InterPro" id="IPR006222">
    <property type="entry name" value="GCVT_N"/>
</dbReference>
<evidence type="ECO:0000259" key="3">
    <source>
        <dbReference type="Pfam" id="PF25455"/>
    </source>
</evidence>
<accession>A0A4Q0MKW4</accession>
<evidence type="ECO:0000259" key="2">
    <source>
        <dbReference type="Pfam" id="PF01571"/>
    </source>
</evidence>
<dbReference type="GO" id="GO:0016226">
    <property type="term" value="P:iron-sulfur cluster assembly"/>
    <property type="evidence" value="ECO:0007669"/>
    <property type="project" value="TreeGrafter"/>
</dbReference>
<organism evidence="4 5">
    <name type="scientific">Hansschlegelia zhihuaiae</name>
    <dbReference type="NCBI Taxonomy" id="405005"/>
    <lineage>
        <taxon>Bacteria</taxon>
        <taxon>Pseudomonadati</taxon>
        <taxon>Pseudomonadota</taxon>
        <taxon>Alphaproteobacteria</taxon>
        <taxon>Hyphomicrobiales</taxon>
        <taxon>Methylopilaceae</taxon>
        <taxon>Hansschlegelia</taxon>
    </lineage>
</organism>
<dbReference type="PANTHER" id="PTHR22602:SF0">
    <property type="entry name" value="TRANSFERASE CAF17, MITOCHONDRIAL-RELATED"/>
    <property type="match status" value="1"/>
</dbReference>